<dbReference type="OrthoDB" id="194386at2759"/>
<organism evidence="5 6">
    <name type="scientific">Boletus reticuloceps</name>
    <dbReference type="NCBI Taxonomy" id="495285"/>
    <lineage>
        <taxon>Eukaryota</taxon>
        <taxon>Fungi</taxon>
        <taxon>Dikarya</taxon>
        <taxon>Basidiomycota</taxon>
        <taxon>Agaricomycotina</taxon>
        <taxon>Agaricomycetes</taxon>
        <taxon>Agaricomycetidae</taxon>
        <taxon>Boletales</taxon>
        <taxon>Boletineae</taxon>
        <taxon>Boletaceae</taxon>
        <taxon>Boletoideae</taxon>
        <taxon>Boletus</taxon>
    </lineage>
</organism>
<evidence type="ECO:0000256" key="3">
    <source>
        <dbReference type="ARBA" id="ARBA00022833"/>
    </source>
</evidence>
<dbReference type="Gene3D" id="3.40.50.150">
    <property type="entry name" value="Vaccinia Virus protein VP39"/>
    <property type="match status" value="1"/>
</dbReference>
<evidence type="ECO:0000313" key="5">
    <source>
        <dbReference type="EMBL" id="KAG6376436.1"/>
    </source>
</evidence>
<keyword evidence="1" id="KW-0479">Metal-binding</keyword>
<name>A0A8I2YQT8_9AGAM</name>
<dbReference type="GO" id="GO:0005737">
    <property type="term" value="C:cytoplasm"/>
    <property type="evidence" value="ECO:0007669"/>
    <property type="project" value="TreeGrafter"/>
</dbReference>
<dbReference type="SUPFAM" id="SSF53335">
    <property type="entry name" value="S-adenosyl-L-methionine-dependent methyltransferases"/>
    <property type="match status" value="1"/>
</dbReference>
<reference evidence="5" key="1">
    <citation type="submission" date="2021-03" db="EMBL/GenBank/DDBJ databases">
        <title>Evolutionary innovations through gain and loss of genes in the ectomycorrhizal Boletales.</title>
        <authorList>
            <person name="Wu G."/>
            <person name="Miyauchi S."/>
            <person name="Morin E."/>
            <person name="Yang Z.-L."/>
            <person name="Xu J."/>
            <person name="Martin F.M."/>
        </authorList>
    </citation>
    <scope>NUCLEOTIDE SEQUENCE</scope>
    <source>
        <strain evidence="5">BR01</strain>
    </source>
</reference>
<dbReference type="InterPro" id="IPR029063">
    <property type="entry name" value="SAM-dependent_MTases_sf"/>
</dbReference>
<evidence type="ECO:0000256" key="2">
    <source>
        <dbReference type="ARBA" id="ARBA00022771"/>
    </source>
</evidence>
<dbReference type="Proteomes" id="UP000683000">
    <property type="component" value="Unassembled WGS sequence"/>
</dbReference>
<dbReference type="Gene3D" id="4.10.1110.10">
    <property type="entry name" value="AN1-like Zinc finger"/>
    <property type="match status" value="1"/>
</dbReference>
<dbReference type="GO" id="GO:0008270">
    <property type="term" value="F:zinc ion binding"/>
    <property type="evidence" value="ECO:0007669"/>
    <property type="project" value="UniProtKB-KW"/>
</dbReference>
<dbReference type="PANTHER" id="PTHR14614">
    <property type="entry name" value="HEPATOCELLULAR CARCINOMA-ASSOCIATED ANTIGEN"/>
    <property type="match status" value="1"/>
</dbReference>
<dbReference type="Pfam" id="PF10294">
    <property type="entry name" value="Methyltransf_16"/>
    <property type="match status" value="1"/>
</dbReference>
<dbReference type="Pfam" id="PF01428">
    <property type="entry name" value="zf-AN1"/>
    <property type="match status" value="1"/>
</dbReference>
<dbReference type="InterPro" id="IPR000058">
    <property type="entry name" value="Znf_AN1"/>
</dbReference>
<evidence type="ECO:0000259" key="4">
    <source>
        <dbReference type="SMART" id="SM00154"/>
    </source>
</evidence>
<dbReference type="PANTHER" id="PTHR14614:SF162">
    <property type="entry name" value="EXPRESSED PROTEIN"/>
    <property type="match status" value="1"/>
</dbReference>
<evidence type="ECO:0000313" key="6">
    <source>
        <dbReference type="Proteomes" id="UP000683000"/>
    </source>
</evidence>
<keyword evidence="6" id="KW-1185">Reference proteome</keyword>
<sequence length="365" mass="40477">MAQPAHHTKHLPSLTYPILTHTLHLVQSDDGHSNGTALWLGAQILSLYLTYNLKQPLPEQRRRLRAVELGSGIGLTALVLSALGYDVLATDTRHVCNSVLRHNVAVNLPHLPATAGSIQVRELDWNVDSDRWLWNNPMRVTPNGDVSDKCGTNAQDLLAPPFDLIIASDTLYDVSLVQPFFRTVRALAASTHETGQPKPLFLLALERRDPQLIDEALACAPVPLAQVPIKKVRRALERAGIRWETSDWEGVEIWKGYPSRSPEDTSSLPSLSTTILLLLTCTHCIPSNTMAAKKRCQLQAETPCNSAVLRIVGQCPHCRSEFCGAHRLPEHHNCNKLEDCRQQAFDRNKAKLESERTVASKMATA</sequence>
<dbReference type="SUPFAM" id="SSF118310">
    <property type="entry name" value="AN1-like Zinc finger"/>
    <property type="match status" value="1"/>
</dbReference>
<dbReference type="GO" id="GO:0008757">
    <property type="term" value="F:S-adenosylmethionine-dependent methyltransferase activity"/>
    <property type="evidence" value="ECO:0007669"/>
    <property type="project" value="UniProtKB-ARBA"/>
</dbReference>
<evidence type="ECO:0000256" key="1">
    <source>
        <dbReference type="ARBA" id="ARBA00022723"/>
    </source>
</evidence>
<comment type="caution">
    <text evidence="5">The sequence shown here is derived from an EMBL/GenBank/DDBJ whole genome shotgun (WGS) entry which is preliminary data.</text>
</comment>
<accession>A0A8I2YQT8</accession>
<gene>
    <name evidence="5" type="ORF">JVT61DRAFT_2424</name>
</gene>
<dbReference type="GO" id="GO:0005634">
    <property type="term" value="C:nucleus"/>
    <property type="evidence" value="ECO:0007669"/>
    <property type="project" value="TreeGrafter"/>
</dbReference>
<dbReference type="EMBL" id="JAGFBS010000012">
    <property type="protein sequence ID" value="KAG6376436.1"/>
    <property type="molecule type" value="Genomic_DNA"/>
</dbReference>
<protein>
    <recommendedName>
        <fullName evidence="4">AN1-type domain-containing protein</fullName>
    </recommendedName>
</protein>
<dbReference type="InterPro" id="IPR035896">
    <property type="entry name" value="AN1-like_Znf"/>
</dbReference>
<keyword evidence="2" id="KW-0863">Zinc-finger</keyword>
<dbReference type="SMART" id="SM00154">
    <property type="entry name" value="ZnF_AN1"/>
    <property type="match status" value="1"/>
</dbReference>
<feature type="domain" description="AN1-type" evidence="4">
    <location>
        <begin position="302"/>
        <end position="339"/>
    </location>
</feature>
<proteinExistence type="predicted"/>
<dbReference type="AlphaFoldDB" id="A0A8I2YQT8"/>
<dbReference type="InterPro" id="IPR019410">
    <property type="entry name" value="Methyltransf_16"/>
</dbReference>
<keyword evidence="3" id="KW-0862">Zinc</keyword>